<dbReference type="InterPro" id="IPR056842">
    <property type="entry name" value="THADA-like_TPR_C"/>
</dbReference>
<organism evidence="2 3">
    <name type="scientific">Panagrolaimus superbus</name>
    <dbReference type="NCBI Taxonomy" id="310955"/>
    <lineage>
        <taxon>Eukaryota</taxon>
        <taxon>Metazoa</taxon>
        <taxon>Ecdysozoa</taxon>
        <taxon>Nematoda</taxon>
        <taxon>Chromadorea</taxon>
        <taxon>Rhabditida</taxon>
        <taxon>Tylenchina</taxon>
        <taxon>Panagrolaimomorpha</taxon>
        <taxon>Panagrolaimoidea</taxon>
        <taxon>Panagrolaimidae</taxon>
        <taxon>Panagrolaimus</taxon>
    </lineage>
</organism>
<proteinExistence type="predicted"/>
<accession>A0A914YWJ8</accession>
<evidence type="ECO:0000313" key="3">
    <source>
        <dbReference type="WBParaSite" id="PSU_v2.g4029.t1"/>
    </source>
</evidence>
<dbReference type="Pfam" id="PF25151">
    <property type="entry name" value="TPR_Trm732_C"/>
    <property type="match status" value="1"/>
</dbReference>
<evidence type="ECO:0000313" key="2">
    <source>
        <dbReference type="Proteomes" id="UP000887577"/>
    </source>
</evidence>
<feature type="domain" description="tRNA (32-2'-O)-methyltransferase regulator THADA-like C-terminal TPR repeats region" evidence="1">
    <location>
        <begin position="3"/>
        <end position="105"/>
    </location>
</feature>
<reference evidence="3" key="1">
    <citation type="submission" date="2022-11" db="UniProtKB">
        <authorList>
            <consortium name="WormBaseParasite"/>
        </authorList>
    </citation>
    <scope>IDENTIFICATION</scope>
</reference>
<dbReference type="AlphaFoldDB" id="A0A914YWJ8"/>
<name>A0A914YWJ8_9BILA</name>
<dbReference type="WBParaSite" id="PSU_v2.g4029.t1">
    <property type="protein sequence ID" value="PSU_v2.g4029.t1"/>
    <property type="gene ID" value="PSU_v2.g4029"/>
</dbReference>
<evidence type="ECO:0000259" key="1">
    <source>
        <dbReference type="Pfam" id="PF25151"/>
    </source>
</evidence>
<sequence length="255" mass="29800">MKELFKSYAKEENPNPRNEFHIYPLLTMLSHVTPSNTADYSLSVFHPYLIKIFLQSRCQKIRELSAVALITTTQEHEFITICQWLFEHLEYICTSNNAIDGCFLLLNLCLERHYGDIPEAIIGSLQQLFQGLFDGINIESLADIPFYYLLTSSKYLASDENLQKIADIGIDMLQNKKFGDEKCLSFSGLAELFVFQQDLWKDRKDKVPLKFRLECYQLANELDVEFLDQLYKDFGEVKRDEELMMVCFIFSEYVL</sequence>
<protein>
    <recommendedName>
        <fullName evidence="1">tRNA (32-2'-O)-methyltransferase regulator THADA-like C-terminal TPR repeats region domain-containing protein</fullName>
    </recommendedName>
</protein>
<keyword evidence="2" id="KW-1185">Reference proteome</keyword>
<dbReference type="Proteomes" id="UP000887577">
    <property type="component" value="Unplaced"/>
</dbReference>